<evidence type="ECO:0000256" key="6">
    <source>
        <dbReference type="ARBA" id="ARBA00048262"/>
    </source>
</evidence>
<evidence type="ECO:0000256" key="7">
    <source>
        <dbReference type="RuleBase" id="RU361277"/>
    </source>
</evidence>
<dbReference type="InterPro" id="IPR002328">
    <property type="entry name" value="ADH_Zn_CS"/>
</dbReference>
<comment type="caution">
    <text evidence="9">The sequence shown here is derived from an EMBL/GenBank/DDBJ whole genome shotgun (WGS) entry which is preliminary data.</text>
</comment>
<evidence type="ECO:0000256" key="4">
    <source>
        <dbReference type="ARBA" id="ARBA00023002"/>
    </source>
</evidence>
<dbReference type="InterPro" id="IPR047109">
    <property type="entry name" value="CAD-like"/>
</dbReference>
<protein>
    <recommendedName>
        <fullName evidence="5">alcohol dehydrogenase (NADP(+))</fullName>
        <ecNumber evidence="5">1.1.1.2</ecNumber>
    </recommendedName>
</protein>
<dbReference type="RefSeq" id="WP_345413686.1">
    <property type="nucleotide sequence ID" value="NZ_BAABHO010000013.1"/>
</dbReference>
<dbReference type="EC" id="1.1.1.2" evidence="5"/>
<gene>
    <name evidence="9" type="ORF">GCM10023200_20020</name>
</gene>
<accession>A0ABP9AUY6</accession>
<dbReference type="InterPro" id="IPR036291">
    <property type="entry name" value="NAD(P)-bd_dom_sf"/>
</dbReference>
<comment type="cofactor">
    <cofactor evidence="1 7">
        <name>Zn(2+)</name>
        <dbReference type="ChEBI" id="CHEBI:29105"/>
    </cofactor>
</comment>
<evidence type="ECO:0000313" key="10">
    <source>
        <dbReference type="Proteomes" id="UP001500928"/>
    </source>
</evidence>
<dbReference type="PROSITE" id="PS00059">
    <property type="entry name" value="ADH_ZINC"/>
    <property type="match status" value="1"/>
</dbReference>
<reference evidence="10" key="1">
    <citation type="journal article" date="2019" name="Int. J. Syst. Evol. Microbiol.">
        <title>The Global Catalogue of Microorganisms (GCM) 10K type strain sequencing project: providing services to taxonomists for standard genome sequencing and annotation.</title>
        <authorList>
            <consortium name="The Broad Institute Genomics Platform"/>
            <consortium name="The Broad Institute Genome Sequencing Center for Infectious Disease"/>
            <person name="Wu L."/>
            <person name="Ma J."/>
        </authorList>
    </citation>
    <scope>NUCLEOTIDE SEQUENCE [LARGE SCALE GENOMIC DNA]</scope>
    <source>
        <strain evidence="10">JCM 17979</strain>
    </source>
</reference>
<comment type="similarity">
    <text evidence="7">Belongs to the zinc-containing alcohol dehydrogenase family.</text>
</comment>
<evidence type="ECO:0000256" key="5">
    <source>
        <dbReference type="ARBA" id="ARBA00024074"/>
    </source>
</evidence>
<dbReference type="InterPro" id="IPR020843">
    <property type="entry name" value="ER"/>
</dbReference>
<sequence>MHQVTGWVAQAPGAAPGPWTFDRRDPRPSDVVVRVTHCGVCATDRHALAAGDVGVFPLVAGHEMTGVVDAIGDDVRDLAVGDRVAVGNIVDSCRTCPPCRAGRENDCEAFPTLTYAGADRVSGGTTQGGFSTEIVVDRHFVYALPAGLDPAGAAPLLCAGITVWSPLRRLGVGPGTTVGVIGIGGLGHLGIRFAHALGAETVALTTSEDKAEAAKALGADDVVLTRDADALTRQARRFDVLLDTTGHPLDLDPYLATLDVDGAYVLAGIPPRRLDIDPMSLVVGEKRIVGTGSGGVPATREMLDVAAEHGIVADVEVVGPDRLGEALERLGRGDVRFRFVVEMP</sequence>
<keyword evidence="3 7" id="KW-0862">Zinc</keyword>
<dbReference type="Pfam" id="PF00107">
    <property type="entry name" value="ADH_zinc_N"/>
    <property type="match status" value="1"/>
</dbReference>
<keyword evidence="2 7" id="KW-0479">Metal-binding</keyword>
<name>A0ABP9AUY6_9PSEU</name>
<dbReference type="Gene3D" id="3.90.180.10">
    <property type="entry name" value="Medium-chain alcohol dehydrogenases, catalytic domain"/>
    <property type="match status" value="1"/>
</dbReference>
<dbReference type="InterPro" id="IPR013154">
    <property type="entry name" value="ADH-like_N"/>
</dbReference>
<dbReference type="SUPFAM" id="SSF51735">
    <property type="entry name" value="NAD(P)-binding Rossmann-fold domains"/>
    <property type="match status" value="1"/>
</dbReference>
<dbReference type="InterPro" id="IPR013149">
    <property type="entry name" value="ADH-like_C"/>
</dbReference>
<keyword evidence="4" id="KW-0560">Oxidoreductase</keyword>
<dbReference type="SUPFAM" id="SSF50129">
    <property type="entry name" value="GroES-like"/>
    <property type="match status" value="1"/>
</dbReference>
<dbReference type="PANTHER" id="PTHR42683">
    <property type="entry name" value="ALDEHYDE REDUCTASE"/>
    <property type="match status" value="1"/>
</dbReference>
<dbReference type="Pfam" id="PF08240">
    <property type="entry name" value="ADH_N"/>
    <property type="match status" value="1"/>
</dbReference>
<organism evidence="9 10">
    <name type="scientific">Actinomycetospora chlora</name>
    <dbReference type="NCBI Taxonomy" id="663608"/>
    <lineage>
        <taxon>Bacteria</taxon>
        <taxon>Bacillati</taxon>
        <taxon>Actinomycetota</taxon>
        <taxon>Actinomycetes</taxon>
        <taxon>Pseudonocardiales</taxon>
        <taxon>Pseudonocardiaceae</taxon>
        <taxon>Actinomycetospora</taxon>
    </lineage>
</organism>
<evidence type="ECO:0000256" key="3">
    <source>
        <dbReference type="ARBA" id="ARBA00022833"/>
    </source>
</evidence>
<evidence type="ECO:0000256" key="2">
    <source>
        <dbReference type="ARBA" id="ARBA00022723"/>
    </source>
</evidence>
<dbReference type="Gene3D" id="3.40.50.720">
    <property type="entry name" value="NAD(P)-binding Rossmann-like Domain"/>
    <property type="match status" value="1"/>
</dbReference>
<feature type="domain" description="Enoyl reductase (ER)" evidence="8">
    <location>
        <begin position="17"/>
        <end position="341"/>
    </location>
</feature>
<dbReference type="Proteomes" id="UP001500928">
    <property type="component" value="Unassembled WGS sequence"/>
</dbReference>
<evidence type="ECO:0000256" key="1">
    <source>
        <dbReference type="ARBA" id="ARBA00001947"/>
    </source>
</evidence>
<dbReference type="EMBL" id="BAABHO010000013">
    <property type="protein sequence ID" value="GAA4786048.1"/>
    <property type="molecule type" value="Genomic_DNA"/>
</dbReference>
<keyword evidence="10" id="KW-1185">Reference proteome</keyword>
<dbReference type="InterPro" id="IPR011032">
    <property type="entry name" value="GroES-like_sf"/>
</dbReference>
<evidence type="ECO:0000259" key="8">
    <source>
        <dbReference type="SMART" id="SM00829"/>
    </source>
</evidence>
<proteinExistence type="inferred from homology"/>
<dbReference type="CDD" id="cd05283">
    <property type="entry name" value="CAD1"/>
    <property type="match status" value="1"/>
</dbReference>
<dbReference type="SMART" id="SM00829">
    <property type="entry name" value="PKS_ER"/>
    <property type="match status" value="1"/>
</dbReference>
<comment type="catalytic activity">
    <reaction evidence="6">
        <text>a primary alcohol + NADP(+) = an aldehyde + NADPH + H(+)</text>
        <dbReference type="Rhea" id="RHEA:15937"/>
        <dbReference type="ChEBI" id="CHEBI:15378"/>
        <dbReference type="ChEBI" id="CHEBI:15734"/>
        <dbReference type="ChEBI" id="CHEBI:17478"/>
        <dbReference type="ChEBI" id="CHEBI:57783"/>
        <dbReference type="ChEBI" id="CHEBI:58349"/>
        <dbReference type="EC" id="1.1.1.2"/>
    </reaction>
</comment>
<evidence type="ECO:0000313" key="9">
    <source>
        <dbReference type="EMBL" id="GAA4786048.1"/>
    </source>
</evidence>